<dbReference type="GO" id="GO:0016787">
    <property type="term" value="F:hydrolase activity"/>
    <property type="evidence" value="ECO:0007669"/>
    <property type="project" value="UniProtKB-KW"/>
</dbReference>
<dbReference type="OrthoDB" id="9801763at2"/>
<reference evidence="4 5" key="1">
    <citation type="submission" date="2015-08" db="EMBL/GenBank/DDBJ databases">
        <title>Complete genome sequence of Sulfurifustis variabilis.</title>
        <authorList>
            <person name="Miura A."/>
            <person name="Kojima H."/>
            <person name="Fukui M."/>
        </authorList>
    </citation>
    <scope>NUCLEOTIDE SEQUENCE [LARGE SCALE GENOMIC DNA]</scope>
    <source>
        <strain evidence="5">skN76</strain>
    </source>
</reference>
<dbReference type="Pfam" id="PF02230">
    <property type="entry name" value="Abhydrolase_2"/>
    <property type="match status" value="1"/>
</dbReference>
<dbReference type="PANTHER" id="PTHR10655:SF17">
    <property type="entry name" value="LYSOPHOSPHOLIPASE-LIKE PROTEIN 1"/>
    <property type="match status" value="1"/>
</dbReference>
<dbReference type="EMBL" id="AP014936">
    <property type="protein sequence ID" value="BAU48685.1"/>
    <property type="molecule type" value="Genomic_DNA"/>
</dbReference>
<evidence type="ECO:0000259" key="3">
    <source>
        <dbReference type="Pfam" id="PF02230"/>
    </source>
</evidence>
<proteinExistence type="inferred from homology"/>
<feature type="domain" description="Phospholipase/carboxylesterase/thioesterase" evidence="3">
    <location>
        <begin position="19"/>
        <end position="222"/>
    </location>
</feature>
<keyword evidence="2" id="KW-0378">Hydrolase</keyword>
<dbReference type="InterPro" id="IPR029058">
    <property type="entry name" value="AB_hydrolase_fold"/>
</dbReference>
<evidence type="ECO:0000313" key="5">
    <source>
        <dbReference type="Proteomes" id="UP000218899"/>
    </source>
</evidence>
<comment type="similarity">
    <text evidence="1">Belongs to the AB hydrolase superfamily. AB hydrolase 2 family.</text>
</comment>
<dbReference type="InterPro" id="IPR003140">
    <property type="entry name" value="PLipase/COase/thioEstase"/>
</dbReference>
<dbReference type="SUPFAM" id="SSF53474">
    <property type="entry name" value="alpha/beta-Hydrolases"/>
    <property type="match status" value="1"/>
</dbReference>
<dbReference type="AlphaFoldDB" id="A0A1B4V5I4"/>
<evidence type="ECO:0000313" key="4">
    <source>
        <dbReference type="EMBL" id="BAU48685.1"/>
    </source>
</evidence>
<dbReference type="Gene3D" id="3.40.50.1820">
    <property type="entry name" value="alpha/beta hydrolase"/>
    <property type="match status" value="1"/>
</dbReference>
<protein>
    <submittedName>
        <fullName evidence="4">Carboxylesterase</fullName>
    </submittedName>
</protein>
<dbReference type="PANTHER" id="PTHR10655">
    <property type="entry name" value="LYSOPHOSPHOLIPASE-RELATED"/>
    <property type="match status" value="1"/>
</dbReference>
<gene>
    <name evidence="4" type="ORF">SVA_2135</name>
</gene>
<keyword evidence="5" id="KW-1185">Reference proteome</keyword>
<dbReference type="RefSeq" id="WP_096461169.1">
    <property type="nucleotide sequence ID" value="NZ_AP014936.1"/>
</dbReference>
<evidence type="ECO:0000256" key="2">
    <source>
        <dbReference type="ARBA" id="ARBA00022801"/>
    </source>
</evidence>
<dbReference type="KEGG" id="sva:SVA_2135"/>
<accession>A0A1B4V5I4</accession>
<name>A0A1B4V5I4_9GAMM</name>
<organism evidence="4 5">
    <name type="scientific">Sulfurifustis variabilis</name>
    <dbReference type="NCBI Taxonomy" id="1675686"/>
    <lineage>
        <taxon>Bacteria</taxon>
        <taxon>Pseudomonadati</taxon>
        <taxon>Pseudomonadota</taxon>
        <taxon>Gammaproteobacteria</taxon>
        <taxon>Acidiferrobacterales</taxon>
        <taxon>Acidiferrobacteraceae</taxon>
        <taxon>Sulfurifustis</taxon>
    </lineage>
</organism>
<sequence length="226" mass="24213">MSGIATEGDEPVEIETGPHPSAAVIWLHGLGADGHDFEGIVPELGLPASPAVRFVFPHAPFRPVTINNGFVMRAWYDVGFGPRGFAQNAAHIGESVDLVHAIVAREEERGIPMGRIVLAGFSQGGTVALHAGLRHAPRPAGVVALSAPMPFMDDLLHGAAPATRDLPLLLAHGRRDPVVPFAVGELARDALRANGYALEWHPYDIEHTVSYQEIRDIGRFLGRVLA</sequence>
<dbReference type="Proteomes" id="UP000218899">
    <property type="component" value="Chromosome"/>
</dbReference>
<dbReference type="InterPro" id="IPR050565">
    <property type="entry name" value="LYPA1-2/EST-like"/>
</dbReference>
<evidence type="ECO:0000256" key="1">
    <source>
        <dbReference type="ARBA" id="ARBA00006499"/>
    </source>
</evidence>